<feature type="signal peptide" evidence="1">
    <location>
        <begin position="1"/>
        <end position="20"/>
    </location>
</feature>
<feature type="chain" id="PRO_5020334808" evidence="1">
    <location>
        <begin position="21"/>
        <end position="444"/>
    </location>
</feature>
<reference evidence="3 4" key="1">
    <citation type="submission" date="2019-02" db="EMBL/GenBank/DDBJ databases">
        <title>Genomic Encyclopedia of Type Strains, Phase IV (KMG-IV): sequencing the most valuable type-strain genomes for metagenomic binning, comparative biology and taxonomic classification.</title>
        <authorList>
            <person name="Goeker M."/>
        </authorList>
    </citation>
    <scope>NUCLEOTIDE SEQUENCE [LARGE SCALE GENOMIC DNA]</scope>
    <source>
        <strain evidence="3 4">DSM 28825</strain>
    </source>
</reference>
<evidence type="ECO:0000313" key="3">
    <source>
        <dbReference type="EMBL" id="RZT95486.1"/>
    </source>
</evidence>
<evidence type="ECO:0000259" key="2">
    <source>
        <dbReference type="Pfam" id="PF16871"/>
    </source>
</evidence>
<dbReference type="EMBL" id="SHKN01000001">
    <property type="protein sequence ID" value="RZT95486.1"/>
    <property type="molecule type" value="Genomic_DNA"/>
</dbReference>
<dbReference type="Pfam" id="PF11958">
    <property type="entry name" value="DUF3472"/>
    <property type="match status" value="1"/>
</dbReference>
<proteinExistence type="predicted"/>
<dbReference type="OrthoDB" id="6014523at2"/>
<keyword evidence="4" id="KW-1185">Reference proteome</keyword>
<evidence type="ECO:0000313" key="4">
    <source>
        <dbReference type="Proteomes" id="UP000293562"/>
    </source>
</evidence>
<comment type="caution">
    <text evidence="3">The sequence shown here is derived from an EMBL/GenBank/DDBJ whole genome shotgun (WGS) entry which is preliminary data.</text>
</comment>
<organism evidence="3 4">
    <name type="scientific">Ancylomarina subtilis</name>
    <dbReference type="NCBI Taxonomy" id="1639035"/>
    <lineage>
        <taxon>Bacteria</taxon>
        <taxon>Pseudomonadati</taxon>
        <taxon>Bacteroidota</taxon>
        <taxon>Bacteroidia</taxon>
        <taxon>Marinilabiliales</taxon>
        <taxon>Marinifilaceae</taxon>
        <taxon>Ancylomarina</taxon>
    </lineage>
</organism>
<keyword evidence="1" id="KW-0732">Signal</keyword>
<name>A0A4Q7VHC1_9BACT</name>
<protein>
    <submittedName>
        <fullName evidence="3">Uncharacterized protein DUF3472</fullName>
    </submittedName>
</protein>
<dbReference type="AlphaFoldDB" id="A0A4Q7VHC1"/>
<gene>
    <name evidence="3" type="ORF">EV201_0106</name>
</gene>
<accession>A0A4Q7VHC1</accession>
<dbReference type="RefSeq" id="WP_130305449.1">
    <property type="nucleotide sequence ID" value="NZ_SHKN01000001.1"/>
</dbReference>
<sequence>MKINTYTKLFLLLLTQCLWACSSCSKQDSYTKTNDDMLLSELKISVPLTGNAWLVDDVSLNESMISENGLINWTKESSLIRTFVRVNRKGQLSLGLKAKSLKGTSVVRVTIGDEFKEITIKNQTSEIVPVGRFNVAKKGYVQIDIQGVSKTDQYFAEVSHLVIGGEATLDGTDFVKDDFYWGRRGPSVHLSYQIPEDAGDIRWFYNEIEVPEGNDVIGSYYMANGFGEGYFGIQVNSEIERRILFSVWSSYVTDNPNDIPDDEKITLLKKGSDVKTGEFGSEGSGGQSYRVYNWKAGNKYRFLLGAKPSVDNSTDYTAYFFAPEIGKWELIASFRRPKTTTYITNAHSFLENFMTEMGQFTRMGTYSNQWFRNTDGKWFEVIDAKFTADATARKNSRLDYAGGAEGTCFFLKNCGFFSDKTTMDTYFKRDAIGEAPVIDFKNLP</sequence>
<evidence type="ECO:0000256" key="1">
    <source>
        <dbReference type="SAM" id="SignalP"/>
    </source>
</evidence>
<dbReference type="InterPro" id="IPR031712">
    <property type="entry name" value="DUF5077"/>
</dbReference>
<dbReference type="InterPro" id="IPR021862">
    <property type="entry name" value="DUF3472"/>
</dbReference>
<feature type="domain" description="DUF5077" evidence="2">
    <location>
        <begin position="46"/>
        <end position="168"/>
    </location>
</feature>
<dbReference type="Proteomes" id="UP000293562">
    <property type="component" value="Unassembled WGS sequence"/>
</dbReference>
<dbReference type="Pfam" id="PF16871">
    <property type="entry name" value="DUF5077"/>
    <property type="match status" value="1"/>
</dbReference>